<dbReference type="EMBL" id="QGGB01000002">
    <property type="protein sequence ID" value="PWN07896.1"/>
    <property type="molecule type" value="Genomic_DNA"/>
</dbReference>
<organism evidence="1 2">
    <name type="scientific">Rhodohalobacter mucosus</name>
    <dbReference type="NCBI Taxonomy" id="2079485"/>
    <lineage>
        <taxon>Bacteria</taxon>
        <taxon>Pseudomonadati</taxon>
        <taxon>Balneolota</taxon>
        <taxon>Balneolia</taxon>
        <taxon>Balneolales</taxon>
        <taxon>Balneolaceae</taxon>
        <taxon>Rhodohalobacter</taxon>
    </lineage>
</organism>
<reference evidence="1 2" key="1">
    <citation type="submission" date="2018-05" db="EMBL/GenBank/DDBJ databases">
        <title>Rhodohalobacter halophilus gen. nov., sp. nov., a moderately halophilic member of the family Balneolaceae.</title>
        <authorList>
            <person name="Liu Z.-W."/>
        </authorList>
    </citation>
    <scope>NUCLEOTIDE SEQUENCE [LARGE SCALE GENOMIC DNA]</scope>
    <source>
        <strain evidence="1 2">8A47</strain>
    </source>
</reference>
<comment type="caution">
    <text evidence="1">The sequence shown here is derived from an EMBL/GenBank/DDBJ whole genome shotgun (WGS) entry which is preliminary data.</text>
</comment>
<evidence type="ECO:0000313" key="1">
    <source>
        <dbReference type="EMBL" id="PWN07896.1"/>
    </source>
</evidence>
<evidence type="ECO:0000313" key="2">
    <source>
        <dbReference type="Proteomes" id="UP000245533"/>
    </source>
</evidence>
<sequence>MIITFVAFGCNRAGQGFTNKPGKQITVELTGSNVILLDGKEIHVSYFETQIEEMAAESELKADVTIHPDADIEVIRAMQQVLRRHSSDIVYDSENSDRVNE</sequence>
<proteinExistence type="predicted"/>
<dbReference type="Proteomes" id="UP000245533">
    <property type="component" value="Unassembled WGS sequence"/>
</dbReference>
<name>A0A316U3B2_9BACT</name>
<gene>
    <name evidence="1" type="ORF">DDZ15_02485</name>
</gene>
<accession>A0A316U3B2</accession>
<keyword evidence="2" id="KW-1185">Reference proteome</keyword>
<protein>
    <submittedName>
        <fullName evidence="1">Uncharacterized protein</fullName>
    </submittedName>
</protein>
<dbReference type="AlphaFoldDB" id="A0A316U3B2"/>